<proteinExistence type="predicted"/>
<name>A0A9D4DCM8_DREPO</name>
<dbReference type="Proteomes" id="UP000828390">
    <property type="component" value="Unassembled WGS sequence"/>
</dbReference>
<dbReference type="EMBL" id="JAIWYP010000010">
    <property type="protein sequence ID" value="KAH3746909.1"/>
    <property type="molecule type" value="Genomic_DNA"/>
</dbReference>
<evidence type="ECO:0000313" key="1">
    <source>
        <dbReference type="EMBL" id="KAH3746909.1"/>
    </source>
</evidence>
<protein>
    <submittedName>
        <fullName evidence="1">Uncharacterized protein</fullName>
    </submittedName>
</protein>
<accession>A0A9D4DCM8</accession>
<keyword evidence="2" id="KW-1185">Reference proteome</keyword>
<reference evidence="1" key="2">
    <citation type="submission" date="2020-11" db="EMBL/GenBank/DDBJ databases">
        <authorList>
            <person name="McCartney M.A."/>
            <person name="Auch B."/>
            <person name="Kono T."/>
            <person name="Mallez S."/>
            <person name="Becker A."/>
            <person name="Gohl D.M."/>
            <person name="Silverstein K.A.T."/>
            <person name="Koren S."/>
            <person name="Bechman K.B."/>
            <person name="Herman A."/>
            <person name="Abrahante J.E."/>
            <person name="Garbe J."/>
        </authorList>
    </citation>
    <scope>NUCLEOTIDE SEQUENCE</scope>
    <source>
        <strain evidence="1">Duluth1</strain>
        <tissue evidence="1">Whole animal</tissue>
    </source>
</reference>
<sequence length="102" mass="11286">MSQSDNHCGHHGHSYSDLSDNDTIFFQGCFQEPDACHFVQLLVFQVDVCTGVGSAVNVDVAADSAVKDLLNCAPSSSESSLLFIQQFSRPRLDLNRLRVLRR</sequence>
<dbReference type="AlphaFoldDB" id="A0A9D4DCM8"/>
<organism evidence="1 2">
    <name type="scientific">Dreissena polymorpha</name>
    <name type="common">Zebra mussel</name>
    <name type="synonym">Mytilus polymorpha</name>
    <dbReference type="NCBI Taxonomy" id="45954"/>
    <lineage>
        <taxon>Eukaryota</taxon>
        <taxon>Metazoa</taxon>
        <taxon>Spiralia</taxon>
        <taxon>Lophotrochozoa</taxon>
        <taxon>Mollusca</taxon>
        <taxon>Bivalvia</taxon>
        <taxon>Autobranchia</taxon>
        <taxon>Heteroconchia</taxon>
        <taxon>Euheterodonta</taxon>
        <taxon>Imparidentia</taxon>
        <taxon>Neoheterodontei</taxon>
        <taxon>Myida</taxon>
        <taxon>Dreissenoidea</taxon>
        <taxon>Dreissenidae</taxon>
        <taxon>Dreissena</taxon>
    </lineage>
</organism>
<comment type="caution">
    <text evidence="1">The sequence shown here is derived from an EMBL/GenBank/DDBJ whole genome shotgun (WGS) entry which is preliminary data.</text>
</comment>
<gene>
    <name evidence="1" type="ORF">DPMN_181327</name>
</gene>
<reference evidence="1" key="1">
    <citation type="journal article" date="2019" name="bioRxiv">
        <title>The Genome of the Zebra Mussel, Dreissena polymorpha: A Resource for Invasive Species Research.</title>
        <authorList>
            <person name="McCartney M.A."/>
            <person name="Auch B."/>
            <person name="Kono T."/>
            <person name="Mallez S."/>
            <person name="Zhang Y."/>
            <person name="Obille A."/>
            <person name="Becker A."/>
            <person name="Abrahante J.E."/>
            <person name="Garbe J."/>
            <person name="Badalamenti J.P."/>
            <person name="Herman A."/>
            <person name="Mangelson H."/>
            <person name="Liachko I."/>
            <person name="Sullivan S."/>
            <person name="Sone E.D."/>
            <person name="Koren S."/>
            <person name="Silverstein K.A.T."/>
            <person name="Beckman K.B."/>
            <person name="Gohl D.M."/>
        </authorList>
    </citation>
    <scope>NUCLEOTIDE SEQUENCE</scope>
    <source>
        <strain evidence="1">Duluth1</strain>
        <tissue evidence="1">Whole animal</tissue>
    </source>
</reference>
<evidence type="ECO:0000313" key="2">
    <source>
        <dbReference type="Proteomes" id="UP000828390"/>
    </source>
</evidence>